<name>A0A2T3HRI3_9SPHI</name>
<organism evidence="2 3">
    <name type="scientific">Pedobacter yulinensis</name>
    <dbReference type="NCBI Taxonomy" id="2126353"/>
    <lineage>
        <taxon>Bacteria</taxon>
        <taxon>Pseudomonadati</taxon>
        <taxon>Bacteroidota</taxon>
        <taxon>Sphingobacteriia</taxon>
        <taxon>Sphingobacteriales</taxon>
        <taxon>Sphingobacteriaceae</taxon>
        <taxon>Pedobacter</taxon>
    </lineage>
</organism>
<accession>A0A2T3HRI3</accession>
<gene>
    <name evidence="2" type="ORF">C7T94_02880</name>
</gene>
<dbReference type="SUPFAM" id="SSF48498">
    <property type="entry name" value="Tetracyclin repressor-like, C-terminal domain"/>
    <property type="match status" value="1"/>
</dbReference>
<evidence type="ECO:0000313" key="3">
    <source>
        <dbReference type="Proteomes" id="UP000240912"/>
    </source>
</evidence>
<dbReference type="EMBL" id="PYLS01000001">
    <property type="protein sequence ID" value="PST85075.1"/>
    <property type="molecule type" value="Genomic_DNA"/>
</dbReference>
<dbReference type="InterPro" id="IPR036271">
    <property type="entry name" value="Tet_transcr_reg_TetR-rel_C_sf"/>
</dbReference>
<evidence type="ECO:0000313" key="2">
    <source>
        <dbReference type="EMBL" id="PST85075.1"/>
    </source>
</evidence>
<dbReference type="OrthoDB" id="977687at2"/>
<dbReference type="Pfam" id="PF17931">
    <property type="entry name" value="TetR_C_23"/>
    <property type="match status" value="1"/>
</dbReference>
<dbReference type="Proteomes" id="UP000240912">
    <property type="component" value="Unassembled WGS sequence"/>
</dbReference>
<sequence>MATATQIQKGYIDYVLSNGEAPKSVYVFAKRLKIAEEEFYLHFGSFSSIEKAFWADAVSTVVQAIRQQEVWPSFSAREKVLSFFYGFTEFLLKNRSFAVYTMKAYRQGLSAPAVLEDAKPAFEAFAESVIVEGLETGELADRRFFTKRYKDALWVQFCFITRFWINDTSAAFSKTDEAIEKGITVTFDLFQHSPLDNLLDYGKFLSRNGRFV</sequence>
<dbReference type="InterPro" id="IPR041673">
    <property type="entry name" value="TetR_C_23"/>
</dbReference>
<evidence type="ECO:0000259" key="1">
    <source>
        <dbReference type="Pfam" id="PF17931"/>
    </source>
</evidence>
<proteinExistence type="predicted"/>
<comment type="caution">
    <text evidence="2">The sequence shown here is derived from an EMBL/GenBank/DDBJ whole genome shotgun (WGS) entry which is preliminary data.</text>
</comment>
<protein>
    <recommendedName>
        <fullName evidence="1">Tetracyclin repressor-like C-terminal domain-containing protein</fullName>
    </recommendedName>
</protein>
<dbReference type="RefSeq" id="WP_107213467.1">
    <property type="nucleotide sequence ID" value="NZ_KZ686268.1"/>
</dbReference>
<feature type="domain" description="Tetracyclin repressor-like C-terminal" evidence="1">
    <location>
        <begin position="79"/>
        <end position="205"/>
    </location>
</feature>
<dbReference type="Gene3D" id="1.10.357.10">
    <property type="entry name" value="Tetracycline Repressor, domain 2"/>
    <property type="match status" value="1"/>
</dbReference>
<dbReference type="AlphaFoldDB" id="A0A2T3HRI3"/>
<reference evidence="2 3" key="1">
    <citation type="submission" date="2018-03" db="EMBL/GenBank/DDBJ databases">
        <authorList>
            <person name="Keele B.F."/>
        </authorList>
    </citation>
    <scope>NUCLEOTIDE SEQUENCE [LARGE SCALE GENOMIC DNA]</scope>
    <source>
        <strain evidence="2 3">YL28-9</strain>
    </source>
</reference>
<keyword evidence="3" id="KW-1185">Reference proteome</keyword>